<keyword evidence="5 6" id="KW-0819">tRNA processing</keyword>
<keyword evidence="9" id="KW-1185">Reference proteome</keyword>
<gene>
    <name evidence="8" type="ORF">H4O18_13730</name>
</gene>
<dbReference type="InterPro" id="IPR050210">
    <property type="entry name" value="tRNA_Adenine-N(6)_MTase"/>
</dbReference>
<evidence type="ECO:0000256" key="3">
    <source>
        <dbReference type="ARBA" id="ARBA00022679"/>
    </source>
</evidence>
<name>A0ABR7QPD6_9FLAO</name>
<dbReference type="GO" id="GO:0032259">
    <property type="term" value="P:methylation"/>
    <property type="evidence" value="ECO:0007669"/>
    <property type="project" value="UniProtKB-KW"/>
</dbReference>
<dbReference type="RefSeq" id="WP_187585534.1">
    <property type="nucleotide sequence ID" value="NZ_JACLHY010000014.1"/>
</dbReference>
<keyword evidence="3 6" id="KW-0808">Transferase</keyword>
<evidence type="ECO:0000256" key="4">
    <source>
        <dbReference type="ARBA" id="ARBA00022691"/>
    </source>
</evidence>
<dbReference type="Gene3D" id="3.40.50.150">
    <property type="entry name" value="Vaccinia Virus protein VP39"/>
    <property type="match status" value="1"/>
</dbReference>
<dbReference type="CDD" id="cd02440">
    <property type="entry name" value="AdoMet_MTases"/>
    <property type="match status" value="1"/>
</dbReference>
<comment type="function">
    <text evidence="6">Specifically methylates the adenine in position 37 of tRNA(1)(Val) (anticodon cmo5UAC).</text>
</comment>
<evidence type="ECO:0000259" key="7">
    <source>
        <dbReference type="Pfam" id="PF05175"/>
    </source>
</evidence>
<dbReference type="Pfam" id="PF05175">
    <property type="entry name" value="MTS"/>
    <property type="match status" value="1"/>
</dbReference>
<organism evidence="8 9">
    <name type="scientific">Arenibacter arenosicollis</name>
    <dbReference type="NCBI Taxonomy" id="2762274"/>
    <lineage>
        <taxon>Bacteria</taxon>
        <taxon>Pseudomonadati</taxon>
        <taxon>Bacteroidota</taxon>
        <taxon>Flavobacteriia</taxon>
        <taxon>Flavobacteriales</taxon>
        <taxon>Flavobacteriaceae</taxon>
        <taxon>Arenibacter</taxon>
    </lineage>
</organism>
<dbReference type="GO" id="GO:0008168">
    <property type="term" value="F:methyltransferase activity"/>
    <property type="evidence" value="ECO:0007669"/>
    <property type="project" value="UniProtKB-KW"/>
</dbReference>
<proteinExistence type="inferred from homology"/>
<accession>A0ABR7QPD6</accession>
<reference evidence="8 9" key="1">
    <citation type="submission" date="2020-08" db="EMBL/GenBank/DDBJ databases">
        <title>Arenibacter gaetbuli sp. nov., isolated from a sand dune.</title>
        <authorList>
            <person name="Park S."/>
            <person name="Yoon J.-H."/>
        </authorList>
    </citation>
    <scope>NUCLEOTIDE SEQUENCE [LARGE SCALE GENOMIC DNA]</scope>
    <source>
        <strain evidence="8 9">BSSL-BM3</strain>
    </source>
</reference>
<evidence type="ECO:0000256" key="2">
    <source>
        <dbReference type="ARBA" id="ARBA00022603"/>
    </source>
</evidence>
<dbReference type="PROSITE" id="PS00092">
    <property type="entry name" value="N6_MTASE"/>
    <property type="match status" value="1"/>
</dbReference>
<evidence type="ECO:0000256" key="1">
    <source>
        <dbReference type="ARBA" id="ARBA00022490"/>
    </source>
</evidence>
<dbReference type="InterPro" id="IPR029063">
    <property type="entry name" value="SAM-dependent_MTases_sf"/>
</dbReference>
<evidence type="ECO:0000313" key="8">
    <source>
        <dbReference type="EMBL" id="MBC8769057.1"/>
    </source>
</evidence>
<evidence type="ECO:0000256" key="6">
    <source>
        <dbReference type="HAMAP-Rule" id="MF_01872"/>
    </source>
</evidence>
<keyword evidence="2 6" id="KW-0489">Methyltransferase</keyword>
<dbReference type="Proteomes" id="UP000618952">
    <property type="component" value="Unassembled WGS sequence"/>
</dbReference>
<protein>
    <recommendedName>
        <fullName evidence="6">tRNA1(Val) (adenine(37)-N6)-methyltransferase</fullName>
        <ecNumber evidence="6">2.1.1.223</ecNumber>
    </recommendedName>
    <alternativeName>
        <fullName evidence="6">tRNA m6A37 methyltransferase</fullName>
    </alternativeName>
</protein>
<dbReference type="EC" id="2.1.1.223" evidence="6"/>
<dbReference type="HAMAP" id="MF_01872">
    <property type="entry name" value="tRNA_methyltr_YfiC"/>
    <property type="match status" value="1"/>
</dbReference>
<dbReference type="SUPFAM" id="SSF53335">
    <property type="entry name" value="S-adenosyl-L-methionine-dependent methyltransferases"/>
    <property type="match status" value="1"/>
</dbReference>
<comment type="similarity">
    <text evidence="6">Belongs to the methyltransferase superfamily. tRNA (adenine-N(6)-)-methyltransferase family.</text>
</comment>
<evidence type="ECO:0000256" key="5">
    <source>
        <dbReference type="ARBA" id="ARBA00022694"/>
    </source>
</evidence>
<dbReference type="EMBL" id="JACLHY010000014">
    <property type="protein sequence ID" value="MBC8769057.1"/>
    <property type="molecule type" value="Genomic_DNA"/>
</dbReference>
<comment type="subcellular location">
    <subcellularLocation>
        <location evidence="6">Cytoplasm</location>
    </subcellularLocation>
</comment>
<evidence type="ECO:0000313" key="9">
    <source>
        <dbReference type="Proteomes" id="UP000618952"/>
    </source>
</evidence>
<dbReference type="InterPro" id="IPR007848">
    <property type="entry name" value="Small_mtfrase_dom"/>
</dbReference>
<feature type="domain" description="Methyltransferase small" evidence="7">
    <location>
        <begin position="40"/>
        <end position="122"/>
    </location>
</feature>
<comment type="catalytic activity">
    <reaction evidence="6">
        <text>adenosine(37) in tRNA1(Val) + S-adenosyl-L-methionine = N(6)-methyladenosine(37) in tRNA1(Val) + S-adenosyl-L-homocysteine + H(+)</text>
        <dbReference type="Rhea" id="RHEA:43160"/>
        <dbReference type="Rhea" id="RHEA-COMP:10369"/>
        <dbReference type="Rhea" id="RHEA-COMP:10370"/>
        <dbReference type="ChEBI" id="CHEBI:15378"/>
        <dbReference type="ChEBI" id="CHEBI:57856"/>
        <dbReference type="ChEBI" id="CHEBI:59789"/>
        <dbReference type="ChEBI" id="CHEBI:74411"/>
        <dbReference type="ChEBI" id="CHEBI:74449"/>
        <dbReference type="EC" id="2.1.1.223"/>
    </reaction>
</comment>
<keyword evidence="1 6" id="KW-0963">Cytoplasm</keyword>
<dbReference type="PANTHER" id="PTHR47739:SF1">
    <property type="entry name" value="TRNA1(VAL) (ADENINE(37)-N6)-METHYLTRANSFERASE"/>
    <property type="match status" value="1"/>
</dbReference>
<dbReference type="InterPro" id="IPR002052">
    <property type="entry name" value="DNA_methylase_N6_adenine_CS"/>
</dbReference>
<dbReference type="PANTHER" id="PTHR47739">
    <property type="entry name" value="TRNA1(VAL) (ADENINE(37)-N6)-METHYLTRANSFERASE"/>
    <property type="match status" value="1"/>
</dbReference>
<comment type="caution">
    <text evidence="8">The sequence shown here is derived from an EMBL/GenBank/DDBJ whole genome shotgun (WGS) entry which is preliminary data.</text>
</comment>
<dbReference type="InterPro" id="IPR022882">
    <property type="entry name" value="tRNA_adenine-N6_MeTrfase"/>
</dbReference>
<sequence length="237" mass="27099">MAEPFLFKQFKIHQDRCAMKIGTDGVLLGAWTSLEQQPLSILDIGAGTGIIALMLAQRSNADSIDAMEINEDAYEQCMENFESSDWADRLFCYHASLDEFVDELDDKYDLIVSNPPFYSEMVSSGDESRDTARQSQSMPFEELLSGVAQLMSLNGTFSTIIPYKEEEEFLNLARNFNLFPKRITRVKGNPKSEIKRSLIEFQFGDIAGTTSNLTIELERHKYTREYVDLTKDFYLKM</sequence>
<keyword evidence="4 6" id="KW-0949">S-adenosyl-L-methionine</keyword>